<evidence type="ECO:0000313" key="3">
    <source>
        <dbReference type="Proteomes" id="UP000596661"/>
    </source>
</evidence>
<reference evidence="2" key="2">
    <citation type="submission" date="2021-03" db="UniProtKB">
        <authorList>
            <consortium name="EnsemblPlants"/>
        </authorList>
    </citation>
    <scope>IDENTIFICATION</scope>
</reference>
<accession>A0A803PU26</accession>
<dbReference type="Gramene" id="evm.model.06.1345">
    <property type="protein sequence ID" value="cds.evm.model.06.1345"/>
    <property type="gene ID" value="evm.TU.06.1345"/>
</dbReference>
<dbReference type="AlphaFoldDB" id="A0A803PU26"/>
<protein>
    <submittedName>
        <fullName evidence="2">Uncharacterized protein</fullName>
    </submittedName>
</protein>
<dbReference type="EMBL" id="UZAU01000604">
    <property type="status" value="NOT_ANNOTATED_CDS"/>
    <property type="molecule type" value="Genomic_DNA"/>
</dbReference>
<sequence length="195" mass="22254">MDLENLLNASSKKGKKRVAASETSSGANPEPMKRSRKTIANEKCASQQIIIEPADDQFHSQTPAVVDTKEQAMGSTHQVKFSDKAPKMVFLEPSWPLPQEAGFTSSQIYSQYATSSWCHFKSFQSCDWDLINNDNFEELFERSLNFILSWTDAQKENTRLTKDVKELKRNHKAELESAQKEAKDRSEARKTFRKS</sequence>
<evidence type="ECO:0000313" key="2">
    <source>
        <dbReference type="EnsemblPlants" id="cds.evm.model.06.1345"/>
    </source>
</evidence>
<proteinExistence type="predicted"/>
<keyword evidence="3" id="KW-1185">Reference proteome</keyword>
<dbReference type="EnsemblPlants" id="evm.model.06.1345">
    <property type="protein sequence ID" value="cds.evm.model.06.1345"/>
    <property type="gene ID" value="evm.TU.06.1345"/>
</dbReference>
<dbReference type="Proteomes" id="UP000596661">
    <property type="component" value="Chromosome 6"/>
</dbReference>
<organism evidence="2 3">
    <name type="scientific">Cannabis sativa</name>
    <name type="common">Hemp</name>
    <name type="synonym">Marijuana</name>
    <dbReference type="NCBI Taxonomy" id="3483"/>
    <lineage>
        <taxon>Eukaryota</taxon>
        <taxon>Viridiplantae</taxon>
        <taxon>Streptophyta</taxon>
        <taxon>Embryophyta</taxon>
        <taxon>Tracheophyta</taxon>
        <taxon>Spermatophyta</taxon>
        <taxon>Magnoliopsida</taxon>
        <taxon>eudicotyledons</taxon>
        <taxon>Gunneridae</taxon>
        <taxon>Pentapetalae</taxon>
        <taxon>rosids</taxon>
        <taxon>fabids</taxon>
        <taxon>Rosales</taxon>
        <taxon>Cannabaceae</taxon>
        <taxon>Cannabis</taxon>
    </lineage>
</organism>
<reference evidence="2" key="1">
    <citation type="submission" date="2018-11" db="EMBL/GenBank/DDBJ databases">
        <authorList>
            <person name="Grassa J C."/>
        </authorList>
    </citation>
    <scope>NUCLEOTIDE SEQUENCE [LARGE SCALE GENOMIC DNA]</scope>
</reference>
<evidence type="ECO:0000256" key="1">
    <source>
        <dbReference type="SAM" id="MobiDB-lite"/>
    </source>
</evidence>
<feature type="region of interest" description="Disordered" evidence="1">
    <location>
        <begin position="1"/>
        <end position="39"/>
    </location>
</feature>
<name>A0A803PU26_CANSA</name>
<feature type="region of interest" description="Disordered" evidence="1">
    <location>
        <begin position="170"/>
        <end position="195"/>
    </location>
</feature>